<evidence type="ECO:0000313" key="1">
    <source>
        <dbReference type="Proteomes" id="UP000887580"/>
    </source>
</evidence>
<accession>A0AC35FWF9</accession>
<sequence>TISQKVPTIDGLVRGINGVNIIRISPTENGTLLEYIMNTDVKVRVPRMAMRGAQKSFLIGYVDALEKYITQNSSKYP</sequence>
<evidence type="ECO:0000313" key="2">
    <source>
        <dbReference type="WBParaSite" id="PS1159_v2.g21080.t1"/>
    </source>
</evidence>
<organism evidence="1 2">
    <name type="scientific">Panagrolaimus sp. PS1159</name>
    <dbReference type="NCBI Taxonomy" id="55785"/>
    <lineage>
        <taxon>Eukaryota</taxon>
        <taxon>Metazoa</taxon>
        <taxon>Ecdysozoa</taxon>
        <taxon>Nematoda</taxon>
        <taxon>Chromadorea</taxon>
        <taxon>Rhabditida</taxon>
        <taxon>Tylenchina</taxon>
        <taxon>Panagrolaimomorpha</taxon>
        <taxon>Panagrolaimoidea</taxon>
        <taxon>Panagrolaimidae</taxon>
        <taxon>Panagrolaimus</taxon>
    </lineage>
</organism>
<name>A0AC35FWF9_9BILA</name>
<protein>
    <submittedName>
        <fullName evidence="2">Uncharacterized protein</fullName>
    </submittedName>
</protein>
<dbReference type="WBParaSite" id="PS1159_v2.g21080.t1">
    <property type="protein sequence ID" value="PS1159_v2.g21080.t1"/>
    <property type="gene ID" value="PS1159_v2.g21080"/>
</dbReference>
<dbReference type="Proteomes" id="UP000887580">
    <property type="component" value="Unplaced"/>
</dbReference>
<proteinExistence type="predicted"/>
<reference evidence="2" key="1">
    <citation type="submission" date="2022-11" db="UniProtKB">
        <authorList>
            <consortium name="WormBaseParasite"/>
        </authorList>
    </citation>
    <scope>IDENTIFICATION</scope>
</reference>